<organism evidence="1 2">
    <name type="scientific">Meloidogyne enterolobii</name>
    <name type="common">Root-knot nematode worm</name>
    <name type="synonym">Meloidogyne mayaguensis</name>
    <dbReference type="NCBI Taxonomy" id="390850"/>
    <lineage>
        <taxon>Eukaryota</taxon>
        <taxon>Metazoa</taxon>
        <taxon>Ecdysozoa</taxon>
        <taxon>Nematoda</taxon>
        <taxon>Chromadorea</taxon>
        <taxon>Rhabditida</taxon>
        <taxon>Tylenchina</taxon>
        <taxon>Tylenchomorpha</taxon>
        <taxon>Tylenchoidea</taxon>
        <taxon>Meloidogynidae</taxon>
        <taxon>Meloidogyninae</taxon>
        <taxon>Meloidogyne</taxon>
    </lineage>
</organism>
<accession>A0ACB1AXK5</accession>
<dbReference type="Proteomes" id="UP001497535">
    <property type="component" value="Unassembled WGS sequence"/>
</dbReference>
<protein>
    <submittedName>
        <fullName evidence="1">Uncharacterized protein</fullName>
    </submittedName>
</protein>
<evidence type="ECO:0000313" key="2">
    <source>
        <dbReference type="Proteomes" id="UP001497535"/>
    </source>
</evidence>
<gene>
    <name evidence="1" type="ORF">MENTE1834_LOCUS44323</name>
</gene>
<comment type="caution">
    <text evidence="1">The sequence shown here is derived from an EMBL/GenBank/DDBJ whole genome shotgun (WGS) entry which is preliminary data.</text>
</comment>
<name>A0ACB1AXK5_MELEN</name>
<reference evidence="1" key="1">
    <citation type="submission" date="2023-11" db="EMBL/GenBank/DDBJ databases">
        <authorList>
            <person name="Poullet M."/>
        </authorList>
    </citation>
    <scope>NUCLEOTIDE SEQUENCE</scope>
    <source>
        <strain evidence="1">E1834</strain>
    </source>
</reference>
<evidence type="ECO:0000313" key="1">
    <source>
        <dbReference type="EMBL" id="CAK5109970.1"/>
    </source>
</evidence>
<keyword evidence="2" id="KW-1185">Reference proteome</keyword>
<dbReference type="EMBL" id="CAVMJV010000133">
    <property type="protein sequence ID" value="CAK5109970.1"/>
    <property type="molecule type" value="Genomic_DNA"/>
</dbReference>
<sequence>MNILLWTFFLKGIVCFEKMGWMEELSSSVESWGYKHLEQESAPEFSVDDIRLRAFVLREGRMPRRNTKDSKNNSLDFEEENKLFKKRLPIEEQQLFTGHRRLVEEILESYDPTVHPRRDFRESTRVNLSMSLYQILEVDERKQSIVVNVWMVCRGIYLKISIFLKVQNWFDEVFPWFSFKKHFFLQKFLDWDPNKFEMINKTIVPYQQIWVPDTVFF</sequence>
<proteinExistence type="predicted"/>